<dbReference type="InterPro" id="IPR019826">
    <property type="entry name" value="Carboxylesterase_B_AS"/>
</dbReference>
<evidence type="ECO:0000256" key="5">
    <source>
        <dbReference type="ARBA" id="ARBA00023180"/>
    </source>
</evidence>
<gene>
    <name evidence="8" type="ORF">DIABBA_LOCUS4469</name>
</gene>
<reference evidence="8" key="1">
    <citation type="submission" date="2022-01" db="EMBL/GenBank/DDBJ databases">
        <authorList>
            <person name="King R."/>
        </authorList>
    </citation>
    <scope>NUCLEOTIDE SEQUENCE</scope>
</reference>
<keyword evidence="2" id="KW-0719">Serine esterase</keyword>
<organism evidence="8 9">
    <name type="scientific">Diabrotica balteata</name>
    <name type="common">Banded cucumber beetle</name>
    <dbReference type="NCBI Taxonomy" id="107213"/>
    <lineage>
        <taxon>Eukaryota</taxon>
        <taxon>Metazoa</taxon>
        <taxon>Ecdysozoa</taxon>
        <taxon>Arthropoda</taxon>
        <taxon>Hexapoda</taxon>
        <taxon>Insecta</taxon>
        <taxon>Pterygota</taxon>
        <taxon>Neoptera</taxon>
        <taxon>Endopterygota</taxon>
        <taxon>Coleoptera</taxon>
        <taxon>Polyphaga</taxon>
        <taxon>Cucujiformia</taxon>
        <taxon>Chrysomeloidea</taxon>
        <taxon>Chrysomelidae</taxon>
        <taxon>Galerucinae</taxon>
        <taxon>Diabroticina</taxon>
        <taxon>Diabroticites</taxon>
        <taxon>Diabrotica</taxon>
    </lineage>
</organism>
<proteinExistence type="inferred from homology"/>
<dbReference type="PROSITE" id="PS00941">
    <property type="entry name" value="CARBOXYLESTERASE_B_2"/>
    <property type="match status" value="1"/>
</dbReference>
<evidence type="ECO:0000256" key="3">
    <source>
        <dbReference type="ARBA" id="ARBA00022801"/>
    </source>
</evidence>
<evidence type="ECO:0000259" key="7">
    <source>
        <dbReference type="Pfam" id="PF00135"/>
    </source>
</evidence>
<dbReference type="EC" id="3.1.1.-" evidence="6"/>
<dbReference type="PROSITE" id="PS00122">
    <property type="entry name" value="CARBOXYLESTERASE_B_1"/>
    <property type="match status" value="1"/>
</dbReference>
<dbReference type="Gene3D" id="3.40.50.1820">
    <property type="entry name" value="alpha/beta hydrolase"/>
    <property type="match status" value="1"/>
</dbReference>
<feature type="chain" id="PRO_5040530569" description="Carboxylic ester hydrolase" evidence="6">
    <location>
        <begin position="18"/>
        <end position="608"/>
    </location>
</feature>
<evidence type="ECO:0000256" key="4">
    <source>
        <dbReference type="ARBA" id="ARBA00023157"/>
    </source>
</evidence>
<dbReference type="SUPFAM" id="SSF53474">
    <property type="entry name" value="alpha/beta-Hydrolases"/>
    <property type="match status" value="1"/>
</dbReference>
<dbReference type="Pfam" id="PF00135">
    <property type="entry name" value="COesterase"/>
    <property type="match status" value="1"/>
</dbReference>
<feature type="signal peptide" evidence="6">
    <location>
        <begin position="1"/>
        <end position="17"/>
    </location>
</feature>
<keyword evidence="3 6" id="KW-0378">Hydrolase</keyword>
<dbReference type="InterPro" id="IPR029058">
    <property type="entry name" value="AB_hydrolase_fold"/>
</dbReference>
<comment type="similarity">
    <text evidence="1 6">Belongs to the type-B carboxylesterase/lipase family.</text>
</comment>
<dbReference type="PANTHER" id="PTHR11559">
    <property type="entry name" value="CARBOXYLESTERASE"/>
    <property type="match status" value="1"/>
</dbReference>
<dbReference type="EMBL" id="OU898278">
    <property type="protein sequence ID" value="CAG9830809.1"/>
    <property type="molecule type" value="Genomic_DNA"/>
</dbReference>
<dbReference type="Proteomes" id="UP001153709">
    <property type="component" value="Chromosome 3"/>
</dbReference>
<keyword evidence="4" id="KW-1015">Disulfide bond</keyword>
<accession>A0A9N9SYH7</accession>
<sequence>MCRSYALVLLLAGYCFCYSMKPLDNACGWQVPTLNGGPRSKLYDPEAIKVFCKILRNHPLCDQLLVTLPEGQIRGHVLESQDGKDFFAFQEIPYAAPPVGKNRFKDPLPPVPWTEIRNATQNKKVCMQNNATALTSVPEDMEITEDCLYINVYTPRVPLTTHEYLPVLFWIHAGGYFYGSGALQYYDPKYFMDYDIIVVTMNYRLGPLGFLTTGDNVIPGNLGLKDTFQALKWTYDNINLFGGDKNKITVMGESAGSTTAGFMHLSKRTHGMVAGYILESGTPISPYAFQSNARHYAFKLAKALDSTFTSEDSNQLLDTLLSKTAEEITDTAITNDGYTANPLGALVIWLPIIEKKGTPNAIITEPMYEILNNGGFNAVPFMTGFTSEESLFFLRYLPAANLQFFKELLDNNTQLILHPALNIDPAALPEAAKEYKEIFTTKTFVEDNGAYTRYITEDVFSTPNIKHAELSSHKATTYLYEFAYKGKMGGLMNLPYTAGADDVAHTEELHYLFGGREGVRDSIKLYPKEDQLTMKRMLTLWTNFIKYQNPTPTKEAILDNKIWPCIVCGNKINYLSINKTLEARIDPKSYKKANKLLEKYHKPPYYVF</sequence>
<keyword evidence="5" id="KW-0325">Glycoprotein</keyword>
<keyword evidence="6" id="KW-0732">Signal</keyword>
<dbReference type="GO" id="GO:0052689">
    <property type="term" value="F:carboxylic ester hydrolase activity"/>
    <property type="evidence" value="ECO:0007669"/>
    <property type="project" value="UniProtKB-KW"/>
</dbReference>
<protein>
    <recommendedName>
        <fullName evidence="6">Carboxylic ester hydrolase</fullName>
        <ecNumber evidence="6">3.1.1.-</ecNumber>
    </recommendedName>
</protein>
<evidence type="ECO:0000256" key="2">
    <source>
        <dbReference type="ARBA" id="ARBA00022487"/>
    </source>
</evidence>
<dbReference type="AlphaFoldDB" id="A0A9N9SYH7"/>
<evidence type="ECO:0000256" key="6">
    <source>
        <dbReference type="RuleBase" id="RU361235"/>
    </source>
</evidence>
<dbReference type="InterPro" id="IPR050309">
    <property type="entry name" value="Type-B_Carboxylest/Lipase"/>
</dbReference>
<feature type="domain" description="Carboxylesterase type B" evidence="7">
    <location>
        <begin position="64"/>
        <end position="582"/>
    </location>
</feature>
<dbReference type="OrthoDB" id="408631at2759"/>
<evidence type="ECO:0000256" key="1">
    <source>
        <dbReference type="ARBA" id="ARBA00005964"/>
    </source>
</evidence>
<keyword evidence="9" id="KW-1185">Reference proteome</keyword>
<name>A0A9N9SYH7_DIABA</name>
<dbReference type="InterPro" id="IPR002018">
    <property type="entry name" value="CarbesteraseB"/>
</dbReference>
<dbReference type="InterPro" id="IPR019819">
    <property type="entry name" value="Carboxylesterase_B_CS"/>
</dbReference>
<evidence type="ECO:0000313" key="8">
    <source>
        <dbReference type="EMBL" id="CAG9830809.1"/>
    </source>
</evidence>
<evidence type="ECO:0000313" key="9">
    <source>
        <dbReference type="Proteomes" id="UP001153709"/>
    </source>
</evidence>